<evidence type="ECO:0000256" key="7">
    <source>
        <dbReference type="ARBA" id="ARBA00023134"/>
    </source>
</evidence>
<dbReference type="PANTHER" id="PTHR11109:SF7">
    <property type="entry name" value="GTP CYCLOHYDROLASE 1"/>
    <property type="match status" value="1"/>
</dbReference>
<dbReference type="GO" id="GO:0046654">
    <property type="term" value="P:tetrahydrofolate biosynthetic process"/>
    <property type="evidence" value="ECO:0007669"/>
    <property type="project" value="InterPro"/>
</dbReference>
<evidence type="ECO:0000256" key="1">
    <source>
        <dbReference type="ARBA" id="ARBA00001052"/>
    </source>
</evidence>
<keyword evidence="6 9" id="KW-0378">Hydrolase</keyword>
<keyword evidence="7" id="KW-0547">Nucleotide-binding</keyword>
<reference evidence="9 10" key="1">
    <citation type="submission" date="2018-07" db="EMBL/GenBank/DDBJ databases">
        <title>Genomic Encyclopedia of Type Strains, Phase IV (KMG-IV): sequencing the most valuable type-strain genomes for metagenomic binning, comparative biology and taxonomic classification.</title>
        <authorList>
            <person name="Goeker M."/>
        </authorList>
    </citation>
    <scope>NUCLEOTIDE SEQUENCE [LARGE SCALE GENOMIC DNA]</scope>
    <source>
        <strain evidence="9 10">DSM 14364</strain>
    </source>
</reference>
<dbReference type="AlphaFoldDB" id="A0A370HUS2"/>
<keyword evidence="5" id="KW-0554">One-carbon metabolism</keyword>
<dbReference type="InterPro" id="IPR043134">
    <property type="entry name" value="GTP-CH-I_N"/>
</dbReference>
<comment type="pathway">
    <text evidence="2">Cofactor biosynthesis; 7,8-dihydroneopterin triphosphate biosynthesis; 7,8-dihydroneopterin triphosphate from GTP: step 1/1.</text>
</comment>
<accession>A0A370HUS2</accession>
<sequence>MNFHSTGMKFSRLCNEALDQPIDEAERTAMIAAAARKVEELFDVLRIDHQNDHNTRETPQRVAKMFVEEILQGRYTAPPKITEFDNARSYDQLIVTGPIELRSMCAHHLMPIYGHAYIGILPAADGKIIGLSKYDRIVDHFASRLQIQEELVKQIGDYVVDMTKPRGLAVRISAVHMCKTQRGVRSSRRSRMVNTCFWGELATSPEHKSEFLQECIALERGSPE</sequence>
<dbReference type="GO" id="GO:0006729">
    <property type="term" value="P:tetrahydrobiopterin biosynthetic process"/>
    <property type="evidence" value="ECO:0007669"/>
    <property type="project" value="TreeGrafter"/>
</dbReference>
<dbReference type="UniPathway" id="UPA00848">
    <property type="reaction ID" value="UER00151"/>
</dbReference>
<keyword evidence="7" id="KW-0342">GTP-binding</keyword>
<dbReference type="InterPro" id="IPR020602">
    <property type="entry name" value="GTP_CycHdrlase_I_dom"/>
</dbReference>
<comment type="caution">
    <text evidence="9">The sequence shown here is derived from an EMBL/GenBank/DDBJ whole genome shotgun (WGS) entry which is preliminary data.</text>
</comment>
<keyword evidence="10" id="KW-1185">Reference proteome</keyword>
<dbReference type="GO" id="GO:0005525">
    <property type="term" value="F:GTP binding"/>
    <property type="evidence" value="ECO:0007669"/>
    <property type="project" value="UniProtKB-KW"/>
</dbReference>
<proteinExistence type="predicted"/>
<dbReference type="EMBL" id="QQBB01000001">
    <property type="protein sequence ID" value="RDI62145.1"/>
    <property type="molecule type" value="Genomic_DNA"/>
</dbReference>
<gene>
    <name evidence="9" type="ORF">DES45_101412</name>
</gene>
<protein>
    <recommendedName>
        <fullName evidence="4">GTP cyclohydrolase I</fullName>
        <ecNumber evidence="4">3.5.4.16</ecNumber>
    </recommendedName>
</protein>
<organism evidence="9 10">
    <name type="scientific">Microvirga subterranea</name>
    <dbReference type="NCBI Taxonomy" id="186651"/>
    <lineage>
        <taxon>Bacteria</taxon>
        <taxon>Pseudomonadati</taxon>
        <taxon>Pseudomonadota</taxon>
        <taxon>Alphaproteobacteria</taxon>
        <taxon>Hyphomicrobiales</taxon>
        <taxon>Methylobacteriaceae</taxon>
        <taxon>Microvirga</taxon>
    </lineage>
</organism>
<dbReference type="Gene3D" id="1.10.286.10">
    <property type="match status" value="1"/>
</dbReference>
<dbReference type="Gene3D" id="3.30.1130.10">
    <property type="match status" value="1"/>
</dbReference>
<evidence type="ECO:0000259" key="8">
    <source>
        <dbReference type="Pfam" id="PF01227"/>
    </source>
</evidence>
<dbReference type="EC" id="3.5.4.16" evidence="4"/>
<evidence type="ECO:0000256" key="2">
    <source>
        <dbReference type="ARBA" id="ARBA00005080"/>
    </source>
</evidence>
<dbReference type="GO" id="GO:0003934">
    <property type="term" value="F:GTP cyclohydrolase I activity"/>
    <property type="evidence" value="ECO:0007669"/>
    <property type="project" value="UniProtKB-EC"/>
</dbReference>
<dbReference type="PANTHER" id="PTHR11109">
    <property type="entry name" value="GTP CYCLOHYDROLASE I"/>
    <property type="match status" value="1"/>
</dbReference>
<evidence type="ECO:0000256" key="6">
    <source>
        <dbReference type="ARBA" id="ARBA00022801"/>
    </source>
</evidence>
<dbReference type="InterPro" id="IPR043133">
    <property type="entry name" value="GTP-CH-I_C/QueF"/>
</dbReference>
<dbReference type="GO" id="GO:0005737">
    <property type="term" value="C:cytoplasm"/>
    <property type="evidence" value="ECO:0007669"/>
    <property type="project" value="TreeGrafter"/>
</dbReference>
<dbReference type="SUPFAM" id="SSF55620">
    <property type="entry name" value="Tetrahydrobiopterin biosynthesis enzymes-like"/>
    <property type="match status" value="1"/>
</dbReference>
<dbReference type="GO" id="GO:0006730">
    <property type="term" value="P:one-carbon metabolic process"/>
    <property type="evidence" value="ECO:0007669"/>
    <property type="project" value="UniProtKB-KW"/>
</dbReference>
<dbReference type="GO" id="GO:0008270">
    <property type="term" value="F:zinc ion binding"/>
    <property type="evidence" value="ECO:0007669"/>
    <property type="project" value="TreeGrafter"/>
</dbReference>
<dbReference type="InterPro" id="IPR001474">
    <property type="entry name" value="GTP_CycHdrlase_I"/>
</dbReference>
<dbReference type="Pfam" id="PF01227">
    <property type="entry name" value="GTP_cyclohydroI"/>
    <property type="match status" value="1"/>
</dbReference>
<comment type="catalytic activity">
    <reaction evidence="1">
        <text>GTP + H2O = 7,8-dihydroneopterin 3'-triphosphate + formate + H(+)</text>
        <dbReference type="Rhea" id="RHEA:17473"/>
        <dbReference type="ChEBI" id="CHEBI:15377"/>
        <dbReference type="ChEBI" id="CHEBI:15378"/>
        <dbReference type="ChEBI" id="CHEBI:15740"/>
        <dbReference type="ChEBI" id="CHEBI:37565"/>
        <dbReference type="ChEBI" id="CHEBI:58462"/>
        <dbReference type="EC" id="3.5.4.16"/>
    </reaction>
</comment>
<evidence type="ECO:0000313" key="10">
    <source>
        <dbReference type="Proteomes" id="UP000254925"/>
    </source>
</evidence>
<evidence type="ECO:0000256" key="4">
    <source>
        <dbReference type="ARBA" id="ARBA00012715"/>
    </source>
</evidence>
<feature type="domain" description="GTP cyclohydrolase I" evidence="8">
    <location>
        <begin position="36"/>
        <end position="214"/>
    </location>
</feature>
<dbReference type="OrthoDB" id="9801207at2"/>
<evidence type="ECO:0000313" key="9">
    <source>
        <dbReference type="EMBL" id="RDI62145.1"/>
    </source>
</evidence>
<name>A0A370HUS2_9HYPH</name>
<dbReference type="Proteomes" id="UP000254925">
    <property type="component" value="Unassembled WGS sequence"/>
</dbReference>
<comment type="subunit">
    <text evidence="3">Toroid-shaped homodecamer, composed of two pentamers of five dimers.</text>
</comment>
<evidence type="ECO:0000256" key="5">
    <source>
        <dbReference type="ARBA" id="ARBA00022563"/>
    </source>
</evidence>
<evidence type="ECO:0000256" key="3">
    <source>
        <dbReference type="ARBA" id="ARBA00011857"/>
    </source>
</evidence>